<dbReference type="GO" id="GO:0005737">
    <property type="term" value="C:cytoplasm"/>
    <property type="evidence" value="ECO:0007669"/>
    <property type="project" value="UniProtKB-SubCell"/>
</dbReference>
<evidence type="ECO:0000313" key="11">
    <source>
        <dbReference type="EMBL" id="NMB70192.1"/>
    </source>
</evidence>
<keyword evidence="8" id="KW-0067">ATP-binding</keyword>
<evidence type="ECO:0000256" key="6">
    <source>
        <dbReference type="ARBA" id="ARBA00022723"/>
    </source>
</evidence>
<dbReference type="PANTHER" id="PTHR33540:SF2">
    <property type="entry name" value="TRNA THREONYLCARBAMOYLADENOSINE BIOSYNTHESIS PROTEIN TSAE"/>
    <property type="match status" value="1"/>
</dbReference>
<keyword evidence="7" id="KW-0547">Nucleotide-binding</keyword>
<comment type="similarity">
    <text evidence="2">Belongs to the TsaE family.</text>
</comment>
<keyword evidence="5" id="KW-0819">tRNA processing</keyword>
<evidence type="ECO:0000256" key="10">
    <source>
        <dbReference type="ARBA" id="ARBA00032441"/>
    </source>
</evidence>
<keyword evidence="6" id="KW-0479">Metal-binding</keyword>
<dbReference type="GO" id="GO:0046872">
    <property type="term" value="F:metal ion binding"/>
    <property type="evidence" value="ECO:0007669"/>
    <property type="project" value="UniProtKB-KW"/>
</dbReference>
<dbReference type="Proteomes" id="UP000526033">
    <property type="component" value="Unassembled WGS sequence"/>
</dbReference>
<reference evidence="11 12" key="1">
    <citation type="journal article" date="2020" name="Biotechnol. Biofuels">
        <title>New insights from the biogas microbiome by comprehensive genome-resolved metagenomics of nearly 1600 species originating from multiple anaerobic digesters.</title>
        <authorList>
            <person name="Campanaro S."/>
            <person name="Treu L."/>
            <person name="Rodriguez-R L.M."/>
            <person name="Kovalovszki A."/>
            <person name="Ziels R.M."/>
            <person name="Maus I."/>
            <person name="Zhu X."/>
            <person name="Kougias P.G."/>
            <person name="Basile A."/>
            <person name="Luo G."/>
            <person name="Schluter A."/>
            <person name="Konstantinidis K.T."/>
            <person name="Angelidaki I."/>
        </authorList>
    </citation>
    <scope>NUCLEOTIDE SEQUENCE [LARGE SCALE GENOMIC DNA]</scope>
    <source>
        <strain evidence="11">AS27yjCOA_165</strain>
    </source>
</reference>
<dbReference type="PANTHER" id="PTHR33540">
    <property type="entry name" value="TRNA THREONYLCARBAMOYLADENOSINE BIOSYNTHESIS PROTEIN TSAE"/>
    <property type="match status" value="1"/>
</dbReference>
<dbReference type="NCBIfam" id="TIGR00150">
    <property type="entry name" value="T6A_YjeE"/>
    <property type="match status" value="1"/>
</dbReference>
<evidence type="ECO:0000256" key="8">
    <source>
        <dbReference type="ARBA" id="ARBA00022840"/>
    </source>
</evidence>
<gene>
    <name evidence="11" type="primary">tsaE</name>
    <name evidence="11" type="ORF">GYA27_03265</name>
</gene>
<dbReference type="GO" id="GO:0016740">
    <property type="term" value="F:transferase activity"/>
    <property type="evidence" value="ECO:0007669"/>
    <property type="project" value="UniProtKB-KW"/>
</dbReference>
<keyword evidence="4" id="KW-0963">Cytoplasm</keyword>
<evidence type="ECO:0000313" key="12">
    <source>
        <dbReference type="Proteomes" id="UP000526033"/>
    </source>
</evidence>
<dbReference type="Gene3D" id="3.40.50.300">
    <property type="entry name" value="P-loop containing nucleotide triphosphate hydrolases"/>
    <property type="match status" value="1"/>
</dbReference>
<keyword evidence="11" id="KW-0808">Transferase</keyword>
<comment type="subcellular location">
    <subcellularLocation>
        <location evidence="1">Cytoplasm</location>
    </subcellularLocation>
</comment>
<evidence type="ECO:0000256" key="4">
    <source>
        <dbReference type="ARBA" id="ARBA00022490"/>
    </source>
</evidence>
<evidence type="ECO:0000256" key="9">
    <source>
        <dbReference type="ARBA" id="ARBA00022842"/>
    </source>
</evidence>
<evidence type="ECO:0000256" key="1">
    <source>
        <dbReference type="ARBA" id="ARBA00004496"/>
    </source>
</evidence>
<dbReference type="GO" id="GO:0005524">
    <property type="term" value="F:ATP binding"/>
    <property type="evidence" value="ECO:0007669"/>
    <property type="project" value="UniProtKB-KW"/>
</dbReference>
<dbReference type="GO" id="GO:0002949">
    <property type="term" value="P:tRNA threonylcarbamoyladenosine modification"/>
    <property type="evidence" value="ECO:0007669"/>
    <property type="project" value="InterPro"/>
</dbReference>
<protein>
    <recommendedName>
        <fullName evidence="3">tRNA threonylcarbamoyladenosine biosynthesis protein TsaE</fullName>
    </recommendedName>
    <alternativeName>
        <fullName evidence="10">t(6)A37 threonylcarbamoyladenosine biosynthesis protein TsaE</fullName>
    </alternativeName>
</protein>
<dbReference type="InterPro" id="IPR003442">
    <property type="entry name" value="T6A_TsaE"/>
</dbReference>
<evidence type="ECO:0000256" key="5">
    <source>
        <dbReference type="ARBA" id="ARBA00022694"/>
    </source>
</evidence>
<dbReference type="AlphaFoldDB" id="A0A7X9HH34"/>
<sequence length="145" mass="16342">MEVATISTEETQKLAEQIASRLCPGDIVLLEGELGAGKTTFVRFLVQFLGFSNRVQSPTFVLARQYINNEPSAFIKVINHLDLYRLSSAQELEDLGLTEIFCQPDAITIIEWPSIAKDLLPANVIEIKIEVLGETERKFYVQNLR</sequence>
<organism evidence="11 12">
    <name type="scientific">candidate division WWE3 bacterium</name>
    <dbReference type="NCBI Taxonomy" id="2053526"/>
    <lineage>
        <taxon>Bacteria</taxon>
        <taxon>Katanobacteria</taxon>
    </lineage>
</organism>
<dbReference type="EMBL" id="JAAZNL010000037">
    <property type="protein sequence ID" value="NMB70192.1"/>
    <property type="molecule type" value="Genomic_DNA"/>
</dbReference>
<dbReference type="InterPro" id="IPR027417">
    <property type="entry name" value="P-loop_NTPase"/>
</dbReference>
<accession>A0A7X9HH34</accession>
<evidence type="ECO:0000256" key="7">
    <source>
        <dbReference type="ARBA" id="ARBA00022741"/>
    </source>
</evidence>
<name>A0A7X9HH34_UNCKA</name>
<evidence type="ECO:0000256" key="2">
    <source>
        <dbReference type="ARBA" id="ARBA00007599"/>
    </source>
</evidence>
<dbReference type="Pfam" id="PF02367">
    <property type="entry name" value="TsaE"/>
    <property type="match status" value="1"/>
</dbReference>
<keyword evidence="9" id="KW-0460">Magnesium</keyword>
<evidence type="ECO:0000256" key="3">
    <source>
        <dbReference type="ARBA" id="ARBA00019010"/>
    </source>
</evidence>
<dbReference type="SUPFAM" id="SSF52540">
    <property type="entry name" value="P-loop containing nucleoside triphosphate hydrolases"/>
    <property type="match status" value="1"/>
</dbReference>
<proteinExistence type="inferred from homology"/>
<comment type="caution">
    <text evidence="11">The sequence shown here is derived from an EMBL/GenBank/DDBJ whole genome shotgun (WGS) entry which is preliminary data.</text>
</comment>